<keyword evidence="1" id="KW-1133">Transmembrane helix</keyword>
<evidence type="ECO:0000313" key="3">
    <source>
        <dbReference type="Proteomes" id="UP000597762"/>
    </source>
</evidence>
<keyword evidence="3" id="KW-1185">Reference proteome</keyword>
<organism evidence="2 3">
    <name type="scientific">Acanthosepion pharaonis</name>
    <name type="common">Pharaoh cuttlefish</name>
    <name type="synonym">Sepia pharaonis</name>
    <dbReference type="NCBI Taxonomy" id="158019"/>
    <lineage>
        <taxon>Eukaryota</taxon>
        <taxon>Metazoa</taxon>
        <taxon>Spiralia</taxon>
        <taxon>Lophotrochozoa</taxon>
        <taxon>Mollusca</taxon>
        <taxon>Cephalopoda</taxon>
        <taxon>Coleoidea</taxon>
        <taxon>Decapodiformes</taxon>
        <taxon>Sepiida</taxon>
        <taxon>Sepiina</taxon>
        <taxon>Sepiidae</taxon>
        <taxon>Acanthosepion</taxon>
    </lineage>
</organism>
<feature type="transmembrane region" description="Helical" evidence="1">
    <location>
        <begin position="88"/>
        <end position="109"/>
    </location>
</feature>
<feature type="transmembrane region" description="Helical" evidence="1">
    <location>
        <begin position="129"/>
        <end position="147"/>
    </location>
</feature>
<keyword evidence="1" id="KW-0812">Transmembrane</keyword>
<sequence length="202" mass="23220">MTICNCLLVSLSAYRSQSVIIWLKSLIYISIILCIYLSIYLSIFAYMFVIIYSFVRIFPPRACLVSEILSYSSSVHFSHKHYSLLMPLYNSLFISIYLSIYLSQSLYLFQSVHIYLSISACPNLSFSHYIYISLSISACSYLSIYDYRGINYDSHRNNKSEVTLFDGRTLSPSLFIISRCQGNNQKMPIDSIQYSSFSGSNL</sequence>
<name>A0A812DAB9_ACAPH</name>
<accession>A0A812DAB9</accession>
<proteinExistence type="predicted"/>
<evidence type="ECO:0000256" key="1">
    <source>
        <dbReference type="SAM" id="Phobius"/>
    </source>
</evidence>
<gene>
    <name evidence="2" type="ORF">SPHA_52271</name>
</gene>
<dbReference type="Proteomes" id="UP000597762">
    <property type="component" value="Unassembled WGS sequence"/>
</dbReference>
<protein>
    <submittedName>
        <fullName evidence="2">Uncharacterized protein</fullName>
    </submittedName>
</protein>
<reference evidence="2" key="1">
    <citation type="submission" date="2021-01" db="EMBL/GenBank/DDBJ databases">
        <authorList>
            <person name="Li R."/>
            <person name="Bekaert M."/>
        </authorList>
    </citation>
    <scope>NUCLEOTIDE SEQUENCE</scope>
    <source>
        <strain evidence="2">Farmed</strain>
    </source>
</reference>
<dbReference type="EMBL" id="CAHIKZ030003228">
    <property type="protein sequence ID" value="CAE1297835.1"/>
    <property type="molecule type" value="Genomic_DNA"/>
</dbReference>
<dbReference type="AlphaFoldDB" id="A0A812DAB9"/>
<feature type="transmembrane region" description="Helical" evidence="1">
    <location>
        <begin position="28"/>
        <end position="55"/>
    </location>
</feature>
<comment type="caution">
    <text evidence="2">The sequence shown here is derived from an EMBL/GenBank/DDBJ whole genome shotgun (WGS) entry which is preliminary data.</text>
</comment>
<evidence type="ECO:0000313" key="2">
    <source>
        <dbReference type="EMBL" id="CAE1297835.1"/>
    </source>
</evidence>
<keyword evidence="1" id="KW-0472">Membrane</keyword>